<comment type="caution">
    <text evidence="8">The sequence shown here is derived from an EMBL/GenBank/DDBJ whole genome shotgun (WGS) entry which is preliminary data.</text>
</comment>
<protein>
    <submittedName>
        <fullName evidence="8">Sigma-70 family RNA polymerase sigma factor</fullName>
    </submittedName>
</protein>
<dbReference type="GO" id="GO:0016987">
    <property type="term" value="F:sigma factor activity"/>
    <property type="evidence" value="ECO:0007669"/>
    <property type="project" value="UniProtKB-KW"/>
</dbReference>
<evidence type="ECO:0000256" key="4">
    <source>
        <dbReference type="ARBA" id="ARBA00023163"/>
    </source>
</evidence>
<evidence type="ECO:0000259" key="6">
    <source>
        <dbReference type="Pfam" id="PF04542"/>
    </source>
</evidence>
<dbReference type="Pfam" id="PF04542">
    <property type="entry name" value="Sigma70_r2"/>
    <property type="match status" value="1"/>
</dbReference>
<feature type="domain" description="RNA polymerase sigma factor 70 region 4 type 2" evidence="7">
    <location>
        <begin position="153"/>
        <end position="202"/>
    </location>
</feature>
<evidence type="ECO:0000313" key="8">
    <source>
        <dbReference type="EMBL" id="MBI5167889.1"/>
    </source>
</evidence>
<evidence type="ECO:0000259" key="7">
    <source>
        <dbReference type="Pfam" id="PF08281"/>
    </source>
</evidence>
<dbReference type="InterPro" id="IPR013249">
    <property type="entry name" value="RNA_pol_sigma70_r4_t2"/>
</dbReference>
<dbReference type="PANTHER" id="PTHR43133:SF53">
    <property type="entry name" value="ECF RNA POLYMERASE SIGMA-E FACTOR"/>
    <property type="match status" value="1"/>
</dbReference>
<sequence length="228" mass="25547">MSLHPTEFDADFVSRLRAGDEAAFRRLVGELHGPLSRLARSFSRNDSVIEEAVQETWLAVIRGIHSYEGRAPLRSWVFAILVNHTRKLAVKAQKQFRLEQGRYGEDSPGRDEDGDDPLGGRFEADGHWRDLPAPWDLADPEATFLTAEAKAVVEQAIDAMPESQRRVVLLRDVEGMGSEEVCNILGITGTNERVLLHRGRVRVRQALDTYLRGGATAQPAPRRERSPE</sequence>
<gene>
    <name evidence="8" type="ORF">HZA61_00230</name>
</gene>
<dbReference type="InterPro" id="IPR036388">
    <property type="entry name" value="WH-like_DNA-bd_sf"/>
</dbReference>
<accession>A0A933SDA8</accession>
<dbReference type="Gene3D" id="1.10.10.10">
    <property type="entry name" value="Winged helix-like DNA-binding domain superfamily/Winged helix DNA-binding domain"/>
    <property type="match status" value="1"/>
</dbReference>
<dbReference type="InterPro" id="IPR007627">
    <property type="entry name" value="RNA_pol_sigma70_r2"/>
</dbReference>
<feature type="region of interest" description="Disordered" evidence="5">
    <location>
        <begin position="100"/>
        <end position="121"/>
    </location>
</feature>
<dbReference type="Proteomes" id="UP000696931">
    <property type="component" value="Unassembled WGS sequence"/>
</dbReference>
<evidence type="ECO:0000256" key="1">
    <source>
        <dbReference type="ARBA" id="ARBA00010641"/>
    </source>
</evidence>
<dbReference type="SUPFAM" id="SSF88946">
    <property type="entry name" value="Sigma2 domain of RNA polymerase sigma factors"/>
    <property type="match status" value="1"/>
</dbReference>
<evidence type="ECO:0000313" key="9">
    <source>
        <dbReference type="Proteomes" id="UP000696931"/>
    </source>
</evidence>
<reference evidence="8" key="1">
    <citation type="submission" date="2020-07" db="EMBL/GenBank/DDBJ databases">
        <title>Huge and variable diversity of episymbiotic CPR bacteria and DPANN archaea in groundwater ecosystems.</title>
        <authorList>
            <person name="He C.Y."/>
            <person name="Keren R."/>
            <person name="Whittaker M."/>
            <person name="Farag I.F."/>
            <person name="Doudna J."/>
            <person name="Cate J.H.D."/>
            <person name="Banfield J.F."/>
        </authorList>
    </citation>
    <scope>NUCLEOTIDE SEQUENCE</scope>
    <source>
        <strain evidence="8">NC_groundwater_1813_Pr3_B-0.1um_71_17</strain>
    </source>
</reference>
<evidence type="ECO:0000256" key="3">
    <source>
        <dbReference type="ARBA" id="ARBA00023082"/>
    </source>
</evidence>
<dbReference type="InterPro" id="IPR013325">
    <property type="entry name" value="RNA_pol_sigma_r2"/>
</dbReference>
<evidence type="ECO:0000256" key="2">
    <source>
        <dbReference type="ARBA" id="ARBA00023015"/>
    </source>
</evidence>
<dbReference type="GO" id="GO:0003677">
    <property type="term" value="F:DNA binding"/>
    <property type="evidence" value="ECO:0007669"/>
    <property type="project" value="InterPro"/>
</dbReference>
<keyword evidence="4" id="KW-0804">Transcription</keyword>
<dbReference type="GO" id="GO:0006352">
    <property type="term" value="P:DNA-templated transcription initiation"/>
    <property type="evidence" value="ECO:0007669"/>
    <property type="project" value="InterPro"/>
</dbReference>
<dbReference type="Pfam" id="PF08281">
    <property type="entry name" value="Sigma70_r4_2"/>
    <property type="match status" value="1"/>
</dbReference>
<dbReference type="AlphaFoldDB" id="A0A933SDA8"/>
<dbReference type="NCBIfam" id="TIGR02937">
    <property type="entry name" value="sigma70-ECF"/>
    <property type="match status" value="1"/>
</dbReference>
<name>A0A933SDA8_UNCEI</name>
<dbReference type="PANTHER" id="PTHR43133">
    <property type="entry name" value="RNA POLYMERASE ECF-TYPE SIGMA FACTO"/>
    <property type="match status" value="1"/>
</dbReference>
<dbReference type="CDD" id="cd06171">
    <property type="entry name" value="Sigma70_r4"/>
    <property type="match status" value="1"/>
</dbReference>
<organism evidence="8 9">
    <name type="scientific">Eiseniibacteriota bacterium</name>
    <dbReference type="NCBI Taxonomy" id="2212470"/>
    <lineage>
        <taxon>Bacteria</taxon>
        <taxon>Candidatus Eiseniibacteriota</taxon>
    </lineage>
</organism>
<proteinExistence type="inferred from homology"/>
<dbReference type="InterPro" id="IPR039425">
    <property type="entry name" value="RNA_pol_sigma-70-like"/>
</dbReference>
<keyword evidence="3" id="KW-0731">Sigma factor</keyword>
<dbReference type="Gene3D" id="1.10.1740.10">
    <property type="match status" value="1"/>
</dbReference>
<dbReference type="InterPro" id="IPR013324">
    <property type="entry name" value="RNA_pol_sigma_r3/r4-like"/>
</dbReference>
<keyword evidence="2" id="KW-0805">Transcription regulation</keyword>
<comment type="similarity">
    <text evidence="1">Belongs to the sigma-70 factor family. ECF subfamily.</text>
</comment>
<feature type="compositionally biased region" description="Basic and acidic residues" evidence="5">
    <location>
        <begin position="100"/>
        <end position="111"/>
    </location>
</feature>
<feature type="domain" description="RNA polymerase sigma-70 region 2" evidence="6">
    <location>
        <begin position="27"/>
        <end position="87"/>
    </location>
</feature>
<dbReference type="InterPro" id="IPR014284">
    <property type="entry name" value="RNA_pol_sigma-70_dom"/>
</dbReference>
<evidence type="ECO:0000256" key="5">
    <source>
        <dbReference type="SAM" id="MobiDB-lite"/>
    </source>
</evidence>
<dbReference type="EMBL" id="JACRIW010000003">
    <property type="protein sequence ID" value="MBI5167889.1"/>
    <property type="molecule type" value="Genomic_DNA"/>
</dbReference>
<dbReference type="SUPFAM" id="SSF88659">
    <property type="entry name" value="Sigma3 and sigma4 domains of RNA polymerase sigma factors"/>
    <property type="match status" value="1"/>
</dbReference>